<evidence type="ECO:0000256" key="8">
    <source>
        <dbReference type="ARBA" id="ARBA00022989"/>
    </source>
</evidence>
<keyword evidence="10 13" id="KW-1015">Disulfide bond</keyword>
<feature type="transmembrane region" description="Helical" evidence="15">
    <location>
        <begin position="46"/>
        <end position="71"/>
    </location>
</feature>
<feature type="domain" description="Laminin EGF-like" evidence="18">
    <location>
        <begin position="1161"/>
        <end position="1215"/>
    </location>
</feature>
<keyword evidence="12 14" id="KW-0424">Laminin EGF-like domain</keyword>
<dbReference type="Pfam" id="PF24973">
    <property type="entry name" value="EGF_LMN_ATRN"/>
    <property type="match status" value="2"/>
</dbReference>
<dbReference type="PRINTS" id="PR00011">
    <property type="entry name" value="EGFLAMININ"/>
</dbReference>
<evidence type="ECO:0000256" key="15">
    <source>
        <dbReference type="SAM" id="Phobius"/>
    </source>
</evidence>
<gene>
    <name evidence="19" type="ORF">CLODIP_2_CD03541</name>
</gene>
<feature type="domain" description="Laminin EGF-like" evidence="18">
    <location>
        <begin position="2075"/>
        <end position="2123"/>
    </location>
</feature>
<dbReference type="SMART" id="SM00179">
    <property type="entry name" value="EGF_CA"/>
    <property type="match status" value="2"/>
</dbReference>
<keyword evidence="11" id="KW-0325">Glycoprotein</keyword>
<keyword evidence="7" id="KW-0106">Calcium</keyword>
<dbReference type="Pfam" id="PF12947">
    <property type="entry name" value="EGF_3"/>
    <property type="match status" value="1"/>
</dbReference>
<dbReference type="PROSITE" id="PS50026">
    <property type="entry name" value="EGF_3"/>
    <property type="match status" value="3"/>
</dbReference>
<organism evidence="19 20">
    <name type="scientific">Cloeon dipterum</name>
    <dbReference type="NCBI Taxonomy" id="197152"/>
    <lineage>
        <taxon>Eukaryota</taxon>
        <taxon>Metazoa</taxon>
        <taxon>Ecdysozoa</taxon>
        <taxon>Arthropoda</taxon>
        <taxon>Hexapoda</taxon>
        <taxon>Insecta</taxon>
        <taxon>Pterygota</taxon>
        <taxon>Palaeoptera</taxon>
        <taxon>Ephemeroptera</taxon>
        <taxon>Pisciforma</taxon>
        <taxon>Baetidae</taxon>
        <taxon>Cloeon</taxon>
    </lineage>
</organism>
<sequence length="2507" mass="272786">MNVQPPPPPTLCWMFFSERCDSAMCGTLRLPVHHINRSSELSDGQLMLLLLLLLWIVGAALLGIAAGAAAAPSACDRSRMIMNGPRGRFSSGPPGSNYTQDSHCQWLIQNDQGGGWITIMFTKISTECSFDYIFVFDGDSPYSTLLASFSGQNQAQNISGQSGSMLVVLYSDTNYVLEGFEAEYFVSACPSDCSGRGKCRENGLCECHQGFAGPECSWQISAKEPNEWAWLPHIGLRPRAAHSATYISASDRLYIFGGHDLNDAMDHLQAFDFKTNEWLNIEADGGPAARFSHAASSHPLGIVLHGEWSRRGEFCSNRPPPLARHSLTLGQHNWLYLFGGQVQDGHFSSQLWRLRIASSPEEDECQLIEAKAGKDLDLRLAGHAAAFHSDSQILLVYGGLAVSHARTAALSDRIYAYHVESSVWSELHYPRSQDANIPRERAFHTASIVGNLLVVVGGYSQRHHQHETCHDHSTYLYHLQCHSWLEIPPKGAAELPGGRFAHATALRGNQLLVTGGYSGKVNSDLLVWTPLADGRVVCSHLKGFLECAANPECGWCSADDTCHPRTAGANCTTNLQTTRCPGICPALVDCHSCLALGNVTKGDSFAVGLRPGQCSWCVQTARCYPRDDKWGICGAKEETPTLSPGWWGTKGTEVHQISSCTRLDKRPGLTLLKYTHPANLSQPDYVSIVNSSTVWLPSSQGSVVGSEAMARMLGFLRVPPSWQKENLCLCHEHSSAFLKISPSPGAALALVANSTSQDPKRCWRTKWPTGDDALLTSGRLPIELVARQPLGRGQVSGAYVRVSHGHCGVDKTKVFTFEHLEAWEGTDCGAHQNCLQCVADQSCGWCELTDQCISRKGKEQTSCTRSDGHWRYLILQSPACPRCSDITSCKACSSNPLCEWWSHEAQCTRRGRLQGAIVEEGKCPEECHTRKNCEQCLEDSGPCVWCHSRQECFLFSAYTSQMQYGQCHDWQDKSPCRVCDALTNCSSCLRTLGCGWCYQVDNPVYGKCVDGDWNNPKSGECLLSVPGNSSWAYKTCPDVDECALELHECHPEATCINTPGAYECACPHGFIGDGRRECHRTCSVKCVHGHCSGAPDYKCSCKLGWAGVACDISCGCNGHASCLEGPGLCDECHNFTTGLNCSSCVSGAFGDPTSLEGCQPCECNGHGDESSGLCNPTSGQCFCADHTEGPTCSQCRRGFYGNPRSGGMCYRGCTPRALLSGLRPGAFGAADARPLDECLWVIWPFANMTQPPAVVIQLRIEEMQVECGLNAVYLYDGLPSSGHLLAVVCNNDSSLPFSIEARSGLVSIYFQRGEFGESFNATYRVFHCPDDCSGHGTCIDGTCDCTEGWSGPNCLEMVCPTNCSGHGFCNNKLGSCLCATGWGGASCDTPTSHRLAFNTLFQAEDLPDSVDHLRKTLPRFGHSVALDGRGGLWLFGGLSLSLGPLNDIRLFDTRNRTWMQVTVDSTREAALPSGRYFHAAVFAVSRHEFFVFGGLGANRGPAEGSFSCRSRALKDLWVFSLKSRRWEQVVVSHENKKISHLIVIGGLEPCRGPSDDTWMFDLETRVWWRPTFNGNGPSGLYGHSATYHAATDVIYVYGGYEGPRARPTDHFYALHVASRTWTLLPPFAEYNSFEYPVPRPRTMHSSVIIDDYLLIFGGRTYPNNHSDVLLAYSFACSLWVQLLPSDLDIVGSKPTHCIGQSLAHDPESSTVYVVGGYNGAALGRVSSIQTPPHLCALYSSNKASCRSVRGCSFCAIHWKDGTENSLCFPAGSEDTCDARNATVISNNGQRCDAAWMSRRECSASRSCIECQAFFPPQTSPMCRWCNNRCVHSDEICNHSAPSSLSSCRSPCASGANCASCADKGCSWRDETCVEAEGGPWGRCPTPCSAHVTCRSCLGASGCAWATRSNSCVALAHTPLLCAGGICGLLLRGGTDRCPQPCTALTQCSTCLRHARCGWCWTRATNATGQGFCVDGSMDGPDARTTCTEYNHSWHYAECPPEDECSNGHHNCDPRSERCVNLLHGFKCECNEGYQPNKSGGCVPVCPQGCVHGICIEPNKCDCDFGFVGADCRQHCQCNGHSQCGGPDALDKCTKCLNNTEGPQCEKCKTNYVGNPANNGRCVPCVEFCYGHSSTCVESINSAVCLHCDNHTSGDRCQVCVNGHFRSTDSLLDPCRPCECHGHGDTCDATTGGHCLCHNNTESDSQCVAGARVGAGGAPCWRLQCARCREFFIGTPTGGHACYRQMAVELDYCTGDSCNPLESGRAAFFAVQPRFMNVDIRLVVDVGGAGADVWLAPRDDALIVGMDGRVTLDTRLSNASVNEVGAHGLSTFATLGQAHALVVRALRHRLVVTLPQSIHDLAIARFYVAVQARDAPLHGQLHFRQDQLHIDLFVFFSVFFSCFFLALAAGLLLWKAKQAADMRQARRRHVVEMLHLARRPFASSSIVLGAATRSRRHRRPREVRPLAFEPTADGLAAVATVMVELPTGPVRLALASCLVLMARRPPNS</sequence>
<accession>A0A8S1C9G6</accession>
<dbReference type="OrthoDB" id="263283at2759"/>
<feature type="domain" description="EGF-like" evidence="17">
    <location>
        <begin position="1355"/>
        <end position="1388"/>
    </location>
</feature>
<dbReference type="Pfam" id="PF07645">
    <property type="entry name" value="EGF_CA"/>
    <property type="match status" value="1"/>
</dbReference>
<keyword evidence="3 13" id="KW-0245">EGF-like domain</keyword>
<dbReference type="Pfam" id="PF00431">
    <property type="entry name" value="CUB"/>
    <property type="match status" value="1"/>
</dbReference>
<evidence type="ECO:0000259" key="18">
    <source>
        <dbReference type="PROSITE" id="PS50027"/>
    </source>
</evidence>
<dbReference type="SUPFAM" id="SSF57196">
    <property type="entry name" value="EGF/Laminin"/>
    <property type="match status" value="3"/>
</dbReference>
<dbReference type="SMART" id="SM00423">
    <property type="entry name" value="PSI"/>
    <property type="match status" value="9"/>
</dbReference>
<protein>
    <recommendedName>
        <fullName evidence="21">Multiple epidermal growth factor-like domains protein 8</fullName>
    </recommendedName>
</protein>
<evidence type="ECO:0000256" key="4">
    <source>
        <dbReference type="ARBA" id="ARBA00022692"/>
    </source>
</evidence>
<dbReference type="FunFam" id="2.10.25.10:FF:000202">
    <property type="entry name" value="Multiple epidermal growth factor-like domains 8"/>
    <property type="match status" value="1"/>
</dbReference>
<dbReference type="CDD" id="cd00041">
    <property type="entry name" value="CUB"/>
    <property type="match status" value="1"/>
</dbReference>
<dbReference type="InterPro" id="IPR049883">
    <property type="entry name" value="NOTCH1_EGF-like"/>
</dbReference>
<feature type="domain" description="EGF-like" evidence="17">
    <location>
        <begin position="1038"/>
        <end position="1079"/>
    </location>
</feature>
<comment type="subcellular location">
    <subcellularLocation>
        <location evidence="1">Membrane</location>
        <topology evidence="1">Single-pass type I membrane protein</topology>
    </subcellularLocation>
</comment>
<keyword evidence="9 15" id="KW-0472">Membrane</keyword>
<dbReference type="GO" id="GO:0016020">
    <property type="term" value="C:membrane"/>
    <property type="evidence" value="ECO:0007669"/>
    <property type="project" value="UniProtKB-SubCell"/>
</dbReference>
<keyword evidence="8 15" id="KW-1133">Transmembrane helix</keyword>
<feature type="disulfide bond" evidence="13">
    <location>
        <begin position="1378"/>
        <end position="1387"/>
    </location>
</feature>
<dbReference type="InterPro" id="IPR000742">
    <property type="entry name" value="EGF"/>
</dbReference>
<evidence type="ECO:0000256" key="1">
    <source>
        <dbReference type="ARBA" id="ARBA00004479"/>
    </source>
</evidence>
<dbReference type="InterPro" id="IPR001881">
    <property type="entry name" value="EGF-like_Ca-bd_dom"/>
</dbReference>
<dbReference type="GO" id="GO:0048513">
    <property type="term" value="P:animal organ development"/>
    <property type="evidence" value="ECO:0007669"/>
    <property type="project" value="UniProtKB-ARBA"/>
</dbReference>
<dbReference type="Gene3D" id="2.60.120.290">
    <property type="entry name" value="Spermadhesin, CUB domain"/>
    <property type="match status" value="2"/>
</dbReference>
<dbReference type="InterPro" id="IPR056863">
    <property type="entry name" value="LMN_ATRN_NET-like_EGF"/>
</dbReference>
<evidence type="ECO:0000256" key="12">
    <source>
        <dbReference type="ARBA" id="ARBA00023292"/>
    </source>
</evidence>
<name>A0A8S1C9G6_9INSE</name>
<feature type="disulfide bond" evidence="13">
    <location>
        <begin position="189"/>
        <end position="199"/>
    </location>
</feature>
<evidence type="ECO:0000256" key="7">
    <source>
        <dbReference type="ARBA" id="ARBA00022837"/>
    </source>
</evidence>
<dbReference type="PROSITE" id="PS01180">
    <property type="entry name" value="CUB"/>
    <property type="match status" value="2"/>
</dbReference>
<evidence type="ECO:0000256" key="10">
    <source>
        <dbReference type="ARBA" id="ARBA00023157"/>
    </source>
</evidence>
<dbReference type="PROSITE" id="PS01186">
    <property type="entry name" value="EGF_2"/>
    <property type="match status" value="3"/>
</dbReference>
<comment type="caution">
    <text evidence="19">The sequence shown here is derived from an EMBL/GenBank/DDBJ whole genome shotgun (WGS) entry which is preliminary data.</text>
</comment>
<dbReference type="InterPro" id="IPR015915">
    <property type="entry name" value="Kelch-typ_b-propeller"/>
</dbReference>
<dbReference type="InterPro" id="IPR024731">
    <property type="entry name" value="NELL2-like_EGF"/>
</dbReference>
<dbReference type="EMBL" id="CADEPI010000017">
    <property type="protein sequence ID" value="CAB3364664.1"/>
    <property type="molecule type" value="Genomic_DNA"/>
</dbReference>
<dbReference type="PROSITE" id="PS01187">
    <property type="entry name" value="EGF_CA"/>
    <property type="match status" value="1"/>
</dbReference>
<evidence type="ECO:0000256" key="11">
    <source>
        <dbReference type="ARBA" id="ARBA00023180"/>
    </source>
</evidence>
<dbReference type="SUPFAM" id="SSF49854">
    <property type="entry name" value="Spermadhesin, CUB domain"/>
    <property type="match status" value="2"/>
</dbReference>
<feature type="disulfide bond" evidence="14">
    <location>
        <begin position="2095"/>
        <end position="2104"/>
    </location>
</feature>
<dbReference type="InterPro" id="IPR056737">
    <property type="entry name" value="Beta-prop_ATRN-MKLN-like"/>
</dbReference>
<dbReference type="Gene3D" id="2.10.25.10">
    <property type="entry name" value="Laminin"/>
    <property type="match status" value="9"/>
</dbReference>
<dbReference type="PROSITE" id="PS50027">
    <property type="entry name" value="EGF_LAM_2"/>
    <property type="match status" value="2"/>
</dbReference>
<dbReference type="InterPro" id="IPR018097">
    <property type="entry name" value="EGF_Ca-bd_CS"/>
</dbReference>
<dbReference type="PANTHER" id="PTHR46093:SF16">
    <property type="entry name" value="MULTIPLE EGF-LIKE-DOMAINS 8"/>
    <property type="match status" value="1"/>
</dbReference>
<dbReference type="InterPro" id="IPR009030">
    <property type="entry name" value="Growth_fac_rcpt_cys_sf"/>
</dbReference>
<dbReference type="InterPro" id="IPR002049">
    <property type="entry name" value="LE_dom"/>
</dbReference>
<dbReference type="PROSITE" id="PS00010">
    <property type="entry name" value="ASX_HYDROXYL"/>
    <property type="match status" value="2"/>
</dbReference>
<evidence type="ECO:0000259" key="16">
    <source>
        <dbReference type="PROSITE" id="PS01180"/>
    </source>
</evidence>
<dbReference type="Pfam" id="PF00053">
    <property type="entry name" value="EGF_laminin"/>
    <property type="match status" value="2"/>
</dbReference>
<feature type="disulfide bond" evidence="14">
    <location>
        <begin position="2107"/>
        <end position="2121"/>
    </location>
</feature>
<feature type="disulfide bond" evidence="13">
    <location>
        <begin position="207"/>
        <end position="216"/>
    </location>
</feature>
<dbReference type="SMART" id="SM00180">
    <property type="entry name" value="EGF_Lam"/>
    <property type="match status" value="5"/>
</dbReference>
<evidence type="ECO:0000256" key="13">
    <source>
        <dbReference type="PROSITE-ProRule" id="PRU00076"/>
    </source>
</evidence>
<keyword evidence="6" id="KW-0677">Repeat</keyword>
<comment type="caution">
    <text evidence="13">Lacks conserved residue(s) required for the propagation of feature annotation.</text>
</comment>
<feature type="transmembrane region" description="Helical" evidence="15">
    <location>
        <begin position="2391"/>
        <end position="2413"/>
    </location>
</feature>
<keyword evidence="2" id="KW-0880">Kelch repeat</keyword>
<dbReference type="GO" id="GO:0048731">
    <property type="term" value="P:system development"/>
    <property type="evidence" value="ECO:0007669"/>
    <property type="project" value="UniProtKB-ARBA"/>
</dbReference>
<feature type="domain" description="CUB" evidence="16">
    <location>
        <begin position="75"/>
        <end position="187"/>
    </location>
</feature>
<evidence type="ECO:0000259" key="17">
    <source>
        <dbReference type="PROSITE" id="PS50026"/>
    </source>
</evidence>
<dbReference type="GO" id="GO:0005509">
    <property type="term" value="F:calcium ion binding"/>
    <property type="evidence" value="ECO:0007669"/>
    <property type="project" value="InterPro"/>
</dbReference>
<dbReference type="PROSITE" id="PS01248">
    <property type="entry name" value="EGF_LAM_1"/>
    <property type="match status" value="3"/>
</dbReference>
<dbReference type="Pfam" id="PF24981">
    <property type="entry name" value="Beta-prop_ATRN-LZTR1"/>
    <property type="match status" value="2"/>
</dbReference>
<dbReference type="PROSITE" id="PS00022">
    <property type="entry name" value="EGF_1"/>
    <property type="match status" value="2"/>
</dbReference>
<dbReference type="Pfam" id="PF23106">
    <property type="entry name" value="EGF_Teneurin"/>
    <property type="match status" value="2"/>
</dbReference>
<dbReference type="InterPro" id="IPR000152">
    <property type="entry name" value="EGF-type_Asp/Asn_hydroxyl_site"/>
</dbReference>
<dbReference type="PANTHER" id="PTHR46093">
    <property type="entry name" value="ACYL-COA-BINDING DOMAIN-CONTAINING PROTEIN 5"/>
    <property type="match status" value="1"/>
</dbReference>
<dbReference type="SUPFAM" id="SSF57184">
    <property type="entry name" value="Growth factor receptor domain"/>
    <property type="match status" value="2"/>
</dbReference>
<dbReference type="InterPro" id="IPR000859">
    <property type="entry name" value="CUB_dom"/>
</dbReference>
<dbReference type="InterPro" id="IPR016201">
    <property type="entry name" value="PSI"/>
</dbReference>
<dbReference type="Proteomes" id="UP000494165">
    <property type="component" value="Unassembled WGS sequence"/>
</dbReference>
<evidence type="ECO:0000256" key="5">
    <source>
        <dbReference type="ARBA" id="ARBA00022729"/>
    </source>
</evidence>
<evidence type="ECO:0000256" key="3">
    <source>
        <dbReference type="ARBA" id="ARBA00022536"/>
    </source>
</evidence>
<dbReference type="SUPFAM" id="SSF117281">
    <property type="entry name" value="Kelch motif"/>
    <property type="match status" value="2"/>
</dbReference>
<dbReference type="CDD" id="cd00054">
    <property type="entry name" value="EGF_CA"/>
    <property type="match status" value="1"/>
</dbReference>
<evidence type="ECO:0000256" key="9">
    <source>
        <dbReference type="ARBA" id="ARBA00023136"/>
    </source>
</evidence>
<evidence type="ECO:0000313" key="19">
    <source>
        <dbReference type="EMBL" id="CAB3364664.1"/>
    </source>
</evidence>
<keyword evidence="20" id="KW-1185">Reference proteome</keyword>
<evidence type="ECO:0000256" key="14">
    <source>
        <dbReference type="PROSITE-ProRule" id="PRU00460"/>
    </source>
</evidence>
<keyword evidence="4 15" id="KW-0812">Transmembrane</keyword>
<dbReference type="SMART" id="SM00181">
    <property type="entry name" value="EGF"/>
    <property type="match status" value="11"/>
</dbReference>
<reference evidence="19 20" key="1">
    <citation type="submission" date="2020-04" db="EMBL/GenBank/DDBJ databases">
        <authorList>
            <person name="Alioto T."/>
            <person name="Alioto T."/>
            <person name="Gomez Garrido J."/>
        </authorList>
    </citation>
    <scope>NUCLEOTIDE SEQUENCE [LARGE SCALE GENOMIC DNA]</scope>
</reference>
<feature type="domain" description="EGF-like" evidence="17">
    <location>
        <begin position="185"/>
        <end position="217"/>
    </location>
</feature>
<dbReference type="FunFam" id="2.10.25.10:FF:000191">
    <property type="entry name" value="Multiple epidermal growth factor-like domains 8"/>
    <property type="match status" value="1"/>
</dbReference>
<feature type="disulfide bond" evidence="13">
    <location>
        <begin position="1359"/>
        <end position="1369"/>
    </location>
</feature>
<evidence type="ECO:0008006" key="21">
    <source>
        <dbReference type="Google" id="ProtNLM"/>
    </source>
</evidence>
<evidence type="ECO:0000256" key="6">
    <source>
        <dbReference type="ARBA" id="ARBA00022737"/>
    </source>
</evidence>
<dbReference type="Gene3D" id="2.120.10.80">
    <property type="entry name" value="Kelch-type beta propeller"/>
    <property type="match status" value="5"/>
</dbReference>
<feature type="disulfide bond" evidence="14">
    <location>
        <begin position="1183"/>
        <end position="1192"/>
    </location>
</feature>
<keyword evidence="5" id="KW-0732">Signal</keyword>
<proteinExistence type="predicted"/>
<dbReference type="CDD" id="cd00055">
    <property type="entry name" value="EGF_Lam"/>
    <property type="match status" value="4"/>
</dbReference>
<dbReference type="InterPro" id="IPR035914">
    <property type="entry name" value="Sperma_CUB_dom_sf"/>
</dbReference>
<dbReference type="SMART" id="SM00042">
    <property type="entry name" value="CUB"/>
    <property type="match status" value="1"/>
</dbReference>
<feature type="domain" description="CUB" evidence="16">
    <location>
        <begin position="1183"/>
        <end position="1326"/>
    </location>
</feature>
<evidence type="ECO:0000313" key="20">
    <source>
        <dbReference type="Proteomes" id="UP000494165"/>
    </source>
</evidence>
<dbReference type="Gene3D" id="2.60.120.260">
    <property type="entry name" value="Galactose-binding domain-like"/>
    <property type="match status" value="1"/>
</dbReference>
<evidence type="ECO:0000256" key="2">
    <source>
        <dbReference type="ARBA" id="ARBA00022441"/>
    </source>
</evidence>